<reference evidence="3 4" key="1">
    <citation type="submission" date="2021-01" db="EMBL/GenBank/DDBJ databases">
        <title>Genomic Encyclopedia of Type Strains, Phase IV (KMG-IV): sequencing the most valuable type-strain genomes for metagenomic binning, comparative biology and taxonomic classification.</title>
        <authorList>
            <person name="Goeker M."/>
        </authorList>
    </citation>
    <scope>NUCLEOTIDE SEQUENCE [LARGE SCALE GENOMIC DNA]</scope>
    <source>
        <strain evidence="3 4">DSM 25890</strain>
    </source>
</reference>
<gene>
    <name evidence="3" type="ORF">JOC73_001713</name>
</gene>
<evidence type="ECO:0000313" key="3">
    <source>
        <dbReference type="EMBL" id="MBM7615151.1"/>
    </source>
</evidence>
<evidence type="ECO:0000259" key="2">
    <source>
        <dbReference type="Pfam" id="PF13817"/>
    </source>
</evidence>
<comment type="caution">
    <text evidence="3">The sequence shown here is derived from an EMBL/GenBank/DDBJ whole genome shotgun (WGS) entry which is preliminary data.</text>
</comment>
<evidence type="ECO:0000259" key="1">
    <source>
        <dbReference type="Pfam" id="PF03050"/>
    </source>
</evidence>
<dbReference type="EMBL" id="JAFBEE010000010">
    <property type="protein sequence ID" value="MBM7615151.1"/>
    <property type="molecule type" value="Genomic_DNA"/>
</dbReference>
<dbReference type="PANTHER" id="PTHR33678">
    <property type="entry name" value="BLL1576 PROTEIN"/>
    <property type="match status" value="1"/>
</dbReference>
<dbReference type="PANTHER" id="PTHR33678:SF1">
    <property type="entry name" value="BLL1576 PROTEIN"/>
    <property type="match status" value="1"/>
</dbReference>
<accession>A0ABS2NQE0</accession>
<evidence type="ECO:0000313" key="4">
    <source>
        <dbReference type="Proteomes" id="UP001314796"/>
    </source>
</evidence>
<evidence type="ECO:0008006" key="5">
    <source>
        <dbReference type="Google" id="ProtNLM"/>
    </source>
</evidence>
<feature type="domain" description="Transposase IS66 central" evidence="1">
    <location>
        <begin position="10"/>
        <end position="59"/>
    </location>
</feature>
<name>A0ABS2NQE0_9FIRM</name>
<dbReference type="Pfam" id="PF13817">
    <property type="entry name" value="DDE_Tnp_IS66_C"/>
    <property type="match status" value="1"/>
</dbReference>
<dbReference type="Proteomes" id="UP001314796">
    <property type="component" value="Unassembled WGS sequence"/>
</dbReference>
<dbReference type="InterPro" id="IPR004291">
    <property type="entry name" value="Transposase_IS66_central"/>
</dbReference>
<dbReference type="InterPro" id="IPR052344">
    <property type="entry name" value="Transposase-related"/>
</dbReference>
<sequence>MAHLYISIHKYAINHKEKLEKYLEDGNCVISNNIAENSIKPFTVGRKNWEFCGSPEGAKASASVYSLVETAKACGLNPYKYLEYILTRRNRQRISA</sequence>
<protein>
    <recommendedName>
        <fullName evidence="5">Transposase IS66 family protein</fullName>
    </recommendedName>
</protein>
<organism evidence="3 4">
    <name type="scientific">Alkaliphilus hydrothermalis</name>
    <dbReference type="NCBI Taxonomy" id="1482730"/>
    <lineage>
        <taxon>Bacteria</taxon>
        <taxon>Bacillati</taxon>
        <taxon>Bacillota</taxon>
        <taxon>Clostridia</taxon>
        <taxon>Peptostreptococcales</taxon>
        <taxon>Natronincolaceae</taxon>
        <taxon>Alkaliphilus</taxon>
    </lineage>
</organism>
<dbReference type="Pfam" id="PF03050">
    <property type="entry name" value="DDE_Tnp_IS66"/>
    <property type="match status" value="1"/>
</dbReference>
<feature type="domain" description="Transposase IS66 C-terminal" evidence="2">
    <location>
        <begin position="66"/>
        <end position="91"/>
    </location>
</feature>
<proteinExistence type="predicted"/>
<dbReference type="InterPro" id="IPR039552">
    <property type="entry name" value="IS66_C"/>
</dbReference>
<keyword evidence="4" id="KW-1185">Reference proteome</keyword>